<dbReference type="SMART" id="SM00320">
    <property type="entry name" value="WD40"/>
    <property type="match status" value="4"/>
</dbReference>
<dbReference type="InterPro" id="IPR036322">
    <property type="entry name" value="WD40_repeat_dom_sf"/>
</dbReference>
<gene>
    <name evidence="3" type="ORF">JKP88DRAFT_244523</name>
</gene>
<dbReference type="Gene3D" id="2.130.10.10">
    <property type="entry name" value="YVTN repeat-like/Quinoprotein amine dehydrogenase"/>
    <property type="match status" value="2"/>
</dbReference>
<evidence type="ECO:0000313" key="3">
    <source>
        <dbReference type="EMBL" id="KAG5184926.1"/>
    </source>
</evidence>
<sequence length="299" mass="32125">MTHCTLHRLWDLRSPPAAVAAVEGCFADEAVTSVKWHPFDSERLFASAGTQVLELDRRKLDEPCHCHLVTEEEINCVDVHEGGQHLAVADDTGAVHIVDLIGSARPQQLSKRHANICSAVAFRPQSPLHLASAGLDCAVITWNWAARRVQRKFDLIAAEAAAPTASTDTSSQLLNPPLAHCLAFSPDGAHLAAGLGDASIAVWDYQRKRQVSRNVAHRAAVCCLHWAAALDSDVVVSAGADRRLLVWSHTRGLLREGGVPLSVVELRHKPNAVCSAAAPQDCILVADTSSGIAVLQRRG</sequence>
<dbReference type="Proteomes" id="UP000664859">
    <property type="component" value="Unassembled WGS sequence"/>
</dbReference>
<evidence type="ECO:0000313" key="4">
    <source>
        <dbReference type="Proteomes" id="UP000664859"/>
    </source>
</evidence>
<dbReference type="Pfam" id="PF12894">
    <property type="entry name" value="ANAPC4_WD40"/>
    <property type="match status" value="1"/>
</dbReference>
<reference evidence="3" key="1">
    <citation type="submission" date="2021-02" db="EMBL/GenBank/DDBJ databases">
        <title>First Annotated Genome of the Yellow-green Alga Tribonema minus.</title>
        <authorList>
            <person name="Mahan K.M."/>
        </authorList>
    </citation>
    <scope>NUCLEOTIDE SEQUENCE</scope>
    <source>
        <strain evidence="3">UTEX B ZZ1240</strain>
    </source>
</reference>
<dbReference type="InterPro" id="IPR001680">
    <property type="entry name" value="WD40_rpt"/>
</dbReference>
<dbReference type="SUPFAM" id="SSF50978">
    <property type="entry name" value="WD40 repeat-like"/>
    <property type="match status" value="1"/>
</dbReference>
<dbReference type="InterPro" id="IPR042453">
    <property type="entry name" value="WDR53"/>
</dbReference>
<name>A0A835Z0C5_9STRA</name>
<dbReference type="InterPro" id="IPR015943">
    <property type="entry name" value="WD40/YVTN_repeat-like_dom_sf"/>
</dbReference>
<dbReference type="PROSITE" id="PS50082">
    <property type="entry name" value="WD_REPEATS_2"/>
    <property type="match status" value="1"/>
</dbReference>
<accession>A0A835Z0C5</accession>
<evidence type="ECO:0000259" key="2">
    <source>
        <dbReference type="Pfam" id="PF12894"/>
    </source>
</evidence>
<dbReference type="PANTHER" id="PTHR44666:SF1">
    <property type="entry name" value="WD REPEAT-CONTAINING PROTEIN 53"/>
    <property type="match status" value="1"/>
</dbReference>
<organism evidence="3 4">
    <name type="scientific">Tribonema minus</name>
    <dbReference type="NCBI Taxonomy" id="303371"/>
    <lineage>
        <taxon>Eukaryota</taxon>
        <taxon>Sar</taxon>
        <taxon>Stramenopiles</taxon>
        <taxon>Ochrophyta</taxon>
        <taxon>PX clade</taxon>
        <taxon>Xanthophyceae</taxon>
        <taxon>Tribonematales</taxon>
        <taxon>Tribonemataceae</taxon>
        <taxon>Tribonema</taxon>
    </lineage>
</organism>
<keyword evidence="4" id="KW-1185">Reference proteome</keyword>
<evidence type="ECO:0000256" key="1">
    <source>
        <dbReference type="PROSITE-ProRule" id="PRU00221"/>
    </source>
</evidence>
<feature type="domain" description="Anaphase-promoting complex subunit 4-like WD40" evidence="2">
    <location>
        <begin position="180"/>
        <end position="227"/>
    </location>
</feature>
<keyword evidence="1" id="KW-0853">WD repeat</keyword>
<proteinExistence type="predicted"/>
<feature type="repeat" description="WD" evidence="1">
    <location>
        <begin position="182"/>
        <end position="213"/>
    </location>
</feature>
<dbReference type="InterPro" id="IPR024977">
    <property type="entry name" value="Apc4-like_WD40_dom"/>
</dbReference>
<dbReference type="EMBL" id="JAFCMP010000146">
    <property type="protein sequence ID" value="KAG5184926.1"/>
    <property type="molecule type" value="Genomic_DNA"/>
</dbReference>
<protein>
    <submittedName>
        <fullName evidence="3">WD40-repeat-containing domain protein</fullName>
    </submittedName>
</protein>
<comment type="caution">
    <text evidence="3">The sequence shown here is derived from an EMBL/GenBank/DDBJ whole genome shotgun (WGS) entry which is preliminary data.</text>
</comment>
<dbReference type="AlphaFoldDB" id="A0A835Z0C5"/>
<dbReference type="PANTHER" id="PTHR44666">
    <property type="entry name" value="WD REPEAT-CONTAINING PROTEIN 53"/>
    <property type="match status" value="1"/>
</dbReference>
<dbReference type="OrthoDB" id="2161379at2759"/>